<dbReference type="AlphaFoldDB" id="A0A261TPH3"/>
<dbReference type="InterPro" id="IPR036148">
    <property type="entry name" value="MmgE/PrpD_sf"/>
</dbReference>
<dbReference type="InterPro" id="IPR005656">
    <property type="entry name" value="MmgE_PrpD"/>
</dbReference>
<dbReference type="InterPro" id="IPR045337">
    <property type="entry name" value="MmgE_PrpD_C"/>
</dbReference>
<dbReference type="Pfam" id="PF19305">
    <property type="entry name" value="MmgE_PrpD_C"/>
    <property type="match status" value="1"/>
</dbReference>
<organism evidence="4 5">
    <name type="scientific">Bordetella genomosp. 4</name>
    <dbReference type="NCBI Taxonomy" id="463044"/>
    <lineage>
        <taxon>Bacteria</taxon>
        <taxon>Pseudomonadati</taxon>
        <taxon>Pseudomonadota</taxon>
        <taxon>Betaproteobacteria</taxon>
        <taxon>Burkholderiales</taxon>
        <taxon>Alcaligenaceae</taxon>
        <taxon>Bordetella</taxon>
    </lineage>
</organism>
<keyword evidence="5" id="KW-1185">Reference proteome</keyword>
<dbReference type="Gene3D" id="3.30.1330.120">
    <property type="entry name" value="2-methylcitrate dehydratase PrpD"/>
    <property type="match status" value="1"/>
</dbReference>
<dbReference type="SUPFAM" id="SSF103378">
    <property type="entry name" value="2-methylcitrate dehydratase PrpD"/>
    <property type="match status" value="1"/>
</dbReference>
<dbReference type="GO" id="GO:0016829">
    <property type="term" value="F:lyase activity"/>
    <property type="evidence" value="ECO:0007669"/>
    <property type="project" value="InterPro"/>
</dbReference>
<dbReference type="RefSeq" id="WP_094823646.1">
    <property type="nucleotide sequence ID" value="NZ_NEVO01000016.1"/>
</dbReference>
<dbReference type="InterPro" id="IPR042183">
    <property type="entry name" value="MmgE/PrpD_sf_1"/>
</dbReference>
<evidence type="ECO:0000259" key="3">
    <source>
        <dbReference type="Pfam" id="PF19305"/>
    </source>
</evidence>
<accession>A0A261TPH3</accession>
<feature type="domain" description="MmgE/PrpD N-terminal" evidence="2">
    <location>
        <begin position="11"/>
        <end position="250"/>
    </location>
</feature>
<dbReference type="OrthoDB" id="9797528at2"/>
<protein>
    <recommendedName>
        <fullName evidence="6">2-methylcitrate dehydratase</fullName>
    </recommendedName>
</protein>
<gene>
    <name evidence="4" type="ORF">CAL20_24200</name>
</gene>
<dbReference type="EMBL" id="NEVQ01000022">
    <property type="protein sequence ID" value="OZI50920.1"/>
    <property type="molecule type" value="Genomic_DNA"/>
</dbReference>
<evidence type="ECO:0000259" key="2">
    <source>
        <dbReference type="Pfam" id="PF03972"/>
    </source>
</evidence>
<comment type="caution">
    <text evidence="4">The sequence shown here is derived from an EMBL/GenBank/DDBJ whole genome shotgun (WGS) entry which is preliminary data.</text>
</comment>
<evidence type="ECO:0000313" key="5">
    <source>
        <dbReference type="Proteomes" id="UP000216885"/>
    </source>
</evidence>
<evidence type="ECO:0000256" key="1">
    <source>
        <dbReference type="ARBA" id="ARBA00006174"/>
    </source>
</evidence>
<dbReference type="InterPro" id="IPR042188">
    <property type="entry name" value="MmgE/PrpD_sf_2"/>
</dbReference>
<dbReference type="Pfam" id="PF03972">
    <property type="entry name" value="MmgE_PrpD_N"/>
    <property type="match status" value="1"/>
</dbReference>
<dbReference type="Proteomes" id="UP000216885">
    <property type="component" value="Unassembled WGS sequence"/>
</dbReference>
<comment type="similarity">
    <text evidence="1">Belongs to the PrpD family.</text>
</comment>
<dbReference type="Gene3D" id="1.10.4100.10">
    <property type="entry name" value="2-methylcitrate dehydratase PrpD"/>
    <property type="match status" value="1"/>
</dbReference>
<feature type="domain" description="MmgE/PrpD C-terminal" evidence="3">
    <location>
        <begin position="277"/>
        <end position="440"/>
    </location>
</feature>
<reference evidence="4 5" key="1">
    <citation type="submission" date="2017-05" db="EMBL/GenBank/DDBJ databases">
        <title>Complete and WGS of Bordetella genogroups.</title>
        <authorList>
            <person name="Spilker T."/>
            <person name="LiPuma J."/>
        </authorList>
    </citation>
    <scope>NUCLEOTIDE SEQUENCE [LARGE SCALE GENOMIC DNA]</scope>
    <source>
        <strain evidence="4 5">AU9919</strain>
    </source>
</reference>
<name>A0A261TPH3_9BORD</name>
<dbReference type="PANTHER" id="PTHR16943:SF8">
    <property type="entry name" value="2-METHYLCITRATE DEHYDRATASE"/>
    <property type="match status" value="1"/>
</dbReference>
<evidence type="ECO:0000313" key="4">
    <source>
        <dbReference type="EMBL" id="OZI50920.1"/>
    </source>
</evidence>
<proteinExistence type="inferred from homology"/>
<dbReference type="InterPro" id="IPR045336">
    <property type="entry name" value="MmgE_PrpD_N"/>
</dbReference>
<evidence type="ECO:0008006" key="6">
    <source>
        <dbReference type="Google" id="ProtNLM"/>
    </source>
</evidence>
<sequence length="457" mass="47822">MSIETSAAAWRMAQFARGLTLQAIPNDVQRLGRLHIADAIGVGLAASHVPSHRTFMTKLLAQCPLGGKSTILGAKNSVFADTAALVNGTSIHSLEFDDTHMRSIVHGSAVIVPPILAVAQEQGLSLSEVLRLTVVGWELLVRVGQAAAGAFQRRGFQVTSVGGAVVAAILAAAARGADVQTIARAAGIAGSQASGIFEFLSDGSNVKALHPGWAAHAGVWAASLAMAGMTGPASVLEGKHGIYATYADDRSAGGRLANELDSLERTWVLREAAFKFYPCCHYIHPYLEAAGQLREQAAGMGLRIVGAHCLVAAGAGLVIAQPWESKQAPRDTNDAKYSLPYCVALSLLNLPIDVETMTTGPLNEQALKLAAHISAAPWDESGFPECFGADLSVTLENGATLRANVPQVIGSAQRPASVEHVLEKFLKNAGAAMPALQARTLWDALLNDDALPSLIPS</sequence>
<dbReference type="PANTHER" id="PTHR16943">
    <property type="entry name" value="2-METHYLCITRATE DEHYDRATASE-RELATED"/>
    <property type="match status" value="1"/>
</dbReference>